<protein>
    <submittedName>
        <fullName evidence="1">Uncharacterized protein</fullName>
    </submittedName>
</protein>
<dbReference type="EMBL" id="JAHRHJ020000003">
    <property type="protein sequence ID" value="KAH9321883.1"/>
    <property type="molecule type" value="Genomic_DNA"/>
</dbReference>
<organism evidence="1 2">
    <name type="scientific">Taxus chinensis</name>
    <name type="common">Chinese yew</name>
    <name type="synonym">Taxus wallichiana var. chinensis</name>
    <dbReference type="NCBI Taxonomy" id="29808"/>
    <lineage>
        <taxon>Eukaryota</taxon>
        <taxon>Viridiplantae</taxon>
        <taxon>Streptophyta</taxon>
        <taxon>Embryophyta</taxon>
        <taxon>Tracheophyta</taxon>
        <taxon>Spermatophyta</taxon>
        <taxon>Pinopsida</taxon>
        <taxon>Pinidae</taxon>
        <taxon>Conifers II</taxon>
        <taxon>Cupressales</taxon>
        <taxon>Taxaceae</taxon>
        <taxon>Taxus</taxon>
    </lineage>
</organism>
<proteinExistence type="predicted"/>
<comment type="caution">
    <text evidence="1">The sequence shown here is derived from an EMBL/GenBank/DDBJ whole genome shotgun (WGS) entry which is preliminary data.</text>
</comment>
<keyword evidence="2" id="KW-1185">Reference proteome</keyword>
<evidence type="ECO:0000313" key="1">
    <source>
        <dbReference type="EMBL" id="KAH9321883.1"/>
    </source>
</evidence>
<name>A0AA38GHV6_TAXCH</name>
<gene>
    <name evidence="1" type="ORF">KI387_016522</name>
</gene>
<dbReference type="Proteomes" id="UP000824469">
    <property type="component" value="Unassembled WGS sequence"/>
</dbReference>
<dbReference type="AlphaFoldDB" id="A0AA38GHV6"/>
<reference evidence="1 2" key="1">
    <citation type="journal article" date="2021" name="Nat. Plants">
        <title>The Taxus genome provides insights into paclitaxel biosynthesis.</title>
        <authorList>
            <person name="Xiong X."/>
            <person name="Gou J."/>
            <person name="Liao Q."/>
            <person name="Li Y."/>
            <person name="Zhou Q."/>
            <person name="Bi G."/>
            <person name="Li C."/>
            <person name="Du R."/>
            <person name="Wang X."/>
            <person name="Sun T."/>
            <person name="Guo L."/>
            <person name="Liang H."/>
            <person name="Lu P."/>
            <person name="Wu Y."/>
            <person name="Zhang Z."/>
            <person name="Ro D.K."/>
            <person name="Shang Y."/>
            <person name="Huang S."/>
            <person name="Yan J."/>
        </authorList>
    </citation>
    <scope>NUCLEOTIDE SEQUENCE [LARGE SCALE GENOMIC DNA]</scope>
    <source>
        <strain evidence="1">Ta-2019</strain>
    </source>
</reference>
<accession>A0AA38GHV6</accession>
<evidence type="ECO:0000313" key="2">
    <source>
        <dbReference type="Proteomes" id="UP000824469"/>
    </source>
</evidence>
<sequence length="64" mass="7076">ALIDNLRRIAVNSEEPQPFELVVGLNGPSTAISFKDSEIPPLSSEDLEAPLFITVQINNHYLKN</sequence>
<feature type="non-terminal residue" evidence="1">
    <location>
        <position position="64"/>
    </location>
</feature>
<feature type="non-terminal residue" evidence="1">
    <location>
        <position position="1"/>
    </location>
</feature>